<dbReference type="EMBL" id="VOAP01000013">
    <property type="protein sequence ID" value="TWO20482.1"/>
    <property type="molecule type" value="Genomic_DNA"/>
</dbReference>
<reference evidence="6 7" key="1">
    <citation type="submission" date="2019-07" db="EMBL/GenBank/DDBJ databases">
        <title>Rapid identification of Enteric Bacteria from Whole Genome Sequences (WGS) using Average Nucleotide Identity (ANI).</title>
        <authorList>
            <person name="Lane C."/>
        </authorList>
    </citation>
    <scope>NUCLEOTIDE SEQUENCE [LARGE SCALE GENOMIC DNA]</scope>
    <source>
        <strain evidence="6 7">D2411</strain>
    </source>
</reference>
<feature type="chain" id="PRO_5022107188" description="TonB-dependent receptor plug domain-containing protein" evidence="4">
    <location>
        <begin position="23"/>
        <end position="102"/>
    </location>
</feature>
<dbReference type="PROSITE" id="PS52016">
    <property type="entry name" value="TONB_DEPENDENT_REC_3"/>
    <property type="match status" value="1"/>
</dbReference>
<sequence length="102" mass="11092">MLNSSFVTKSLSLVLLSSYLFANSDDSYTLDKSVVSASGFEQSMTDAPASISVVTKEELENKPFKDIGEMIADVPGVDVTMNKTGTYDYSIRGFGSTYYGFI</sequence>
<feature type="signal peptide" evidence="4">
    <location>
        <begin position="1"/>
        <end position="22"/>
    </location>
</feature>
<comment type="subcellular location">
    <subcellularLocation>
        <location evidence="3">Cell outer membrane</location>
        <topology evidence="3">Multi-pass membrane protein</topology>
    </subcellularLocation>
</comment>
<comment type="caution">
    <text evidence="6">The sequence shown here is derived from an EMBL/GenBank/DDBJ whole genome shotgun (WGS) entry which is preliminary data.</text>
</comment>
<dbReference type="GO" id="GO:0009279">
    <property type="term" value="C:cell outer membrane"/>
    <property type="evidence" value="ECO:0007669"/>
    <property type="project" value="UniProtKB-SubCell"/>
</dbReference>
<feature type="domain" description="TonB-dependent receptor plug" evidence="5">
    <location>
        <begin position="45"/>
        <end position="98"/>
    </location>
</feature>
<evidence type="ECO:0000256" key="2">
    <source>
        <dbReference type="ARBA" id="ARBA00023077"/>
    </source>
</evidence>
<dbReference type="GO" id="GO:0006811">
    <property type="term" value="P:monoatomic ion transport"/>
    <property type="evidence" value="ECO:0007669"/>
    <property type="project" value="UniProtKB-KW"/>
</dbReference>
<keyword evidence="3" id="KW-0813">Transport</keyword>
<dbReference type="PANTHER" id="PTHR32552">
    <property type="entry name" value="FERRICHROME IRON RECEPTOR-RELATED"/>
    <property type="match status" value="1"/>
</dbReference>
<comment type="similarity">
    <text evidence="3">Belongs to the TonB-dependent receptor family.</text>
</comment>
<dbReference type="Proteomes" id="UP000321812">
    <property type="component" value="Unassembled WGS sequence"/>
</dbReference>
<dbReference type="Pfam" id="PF07715">
    <property type="entry name" value="Plug"/>
    <property type="match status" value="1"/>
</dbReference>
<dbReference type="Gene3D" id="2.170.130.10">
    <property type="entry name" value="TonB-dependent receptor, plug domain"/>
    <property type="match status" value="1"/>
</dbReference>
<evidence type="ECO:0000313" key="6">
    <source>
        <dbReference type="EMBL" id="TWO20482.1"/>
    </source>
</evidence>
<proteinExistence type="inferred from homology"/>
<accession>A0A562XEA4</accession>
<organism evidence="6 7">
    <name type="scientific">Campylobacter hyointestinalis</name>
    <dbReference type="NCBI Taxonomy" id="198"/>
    <lineage>
        <taxon>Bacteria</taxon>
        <taxon>Pseudomonadati</taxon>
        <taxon>Campylobacterota</taxon>
        <taxon>Epsilonproteobacteria</taxon>
        <taxon>Campylobacterales</taxon>
        <taxon>Campylobacteraceae</taxon>
        <taxon>Campylobacter</taxon>
    </lineage>
</organism>
<gene>
    <name evidence="6" type="ORF">YZ82_03880</name>
</gene>
<evidence type="ECO:0000256" key="3">
    <source>
        <dbReference type="PROSITE-ProRule" id="PRU01360"/>
    </source>
</evidence>
<dbReference type="InterPro" id="IPR037066">
    <property type="entry name" value="Plug_dom_sf"/>
</dbReference>
<evidence type="ECO:0000259" key="5">
    <source>
        <dbReference type="Pfam" id="PF07715"/>
    </source>
</evidence>
<keyword evidence="3" id="KW-0998">Cell outer membrane</keyword>
<dbReference type="PANTHER" id="PTHR32552:SF81">
    <property type="entry name" value="TONB-DEPENDENT OUTER MEMBRANE RECEPTOR"/>
    <property type="match status" value="1"/>
</dbReference>
<name>A0A562XEA4_CAMHY</name>
<keyword evidence="3" id="KW-1134">Transmembrane beta strand</keyword>
<dbReference type="SUPFAM" id="SSF56935">
    <property type="entry name" value="Porins"/>
    <property type="match status" value="1"/>
</dbReference>
<keyword evidence="1" id="KW-0406">Ion transport</keyword>
<evidence type="ECO:0000256" key="4">
    <source>
        <dbReference type="SAM" id="SignalP"/>
    </source>
</evidence>
<evidence type="ECO:0000256" key="1">
    <source>
        <dbReference type="ARBA" id="ARBA00023065"/>
    </source>
</evidence>
<keyword evidence="4" id="KW-0732">Signal</keyword>
<dbReference type="AlphaFoldDB" id="A0A562XEA4"/>
<keyword evidence="3" id="KW-0812">Transmembrane</keyword>
<evidence type="ECO:0000313" key="7">
    <source>
        <dbReference type="Proteomes" id="UP000321812"/>
    </source>
</evidence>
<keyword evidence="3" id="KW-0472">Membrane</keyword>
<protein>
    <recommendedName>
        <fullName evidence="5">TonB-dependent receptor plug domain-containing protein</fullName>
    </recommendedName>
</protein>
<dbReference type="InterPro" id="IPR039426">
    <property type="entry name" value="TonB-dep_rcpt-like"/>
</dbReference>
<keyword evidence="2" id="KW-0798">TonB box</keyword>
<dbReference type="InterPro" id="IPR012910">
    <property type="entry name" value="Plug_dom"/>
</dbReference>